<evidence type="ECO:0000313" key="2">
    <source>
        <dbReference type="EMBL" id="OAP42709.1"/>
    </source>
</evidence>
<comment type="caution">
    <text evidence="2">The sequence shown here is derived from an EMBL/GenBank/DDBJ whole genome shotgun (WGS) entry which is preliminary data.</text>
</comment>
<accession>A0A178Y558</accession>
<organism evidence="2 3">
    <name type="scientific">Sinorhizobium glycinis</name>
    <dbReference type="NCBI Taxonomy" id="1472378"/>
    <lineage>
        <taxon>Bacteria</taxon>
        <taxon>Pseudomonadati</taxon>
        <taxon>Pseudomonadota</taxon>
        <taxon>Alphaproteobacteria</taxon>
        <taxon>Hyphomicrobiales</taxon>
        <taxon>Rhizobiaceae</taxon>
        <taxon>Sinorhizobium/Ensifer group</taxon>
        <taxon>Sinorhizobium</taxon>
    </lineage>
</organism>
<dbReference type="STRING" id="1472378.AU381_16200"/>
<reference evidence="2 3" key="1">
    <citation type="journal article" date="2016" name="Int. J. Syst. Evol. Microbiol.">
        <title>Ensifer glycinis sp. nov., an novel rhizobial species associated with Glycine spp.</title>
        <authorList>
            <person name="Yan H."/>
            <person name="Yan J."/>
            <person name="Sui X.H."/>
            <person name="Wang E.T."/>
            <person name="Chen W.X."/>
            <person name="Zhang X.X."/>
            <person name="Chen W.F."/>
        </authorList>
    </citation>
    <scope>NUCLEOTIDE SEQUENCE [LARGE SCALE GENOMIC DNA]</scope>
    <source>
        <strain evidence="2 3">CCBAU 23380</strain>
    </source>
</reference>
<dbReference type="SUPFAM" id="SSF160631">
    <property type="entry name" value="SMI1/KNR4-like"/>
    <property type="match status" value="1"/>
</dbReference>
<dbReference type="InterPro" id="IPR018958">
    <property type="entry name" value="Knr4/Smi1-like_dom"/>
</dbReference>
<evidence type="ECO:0000259" key="1">
    <source>
        <dbReference type="Pfam" id="PF09346"/>
    </source>
</evidence>
<dbReference type="AlphaFoldDB" id="A0A178Y558"/>
<feature type="domain" description="Knr4/Smi1-like" evidence="1">
    <location>
        <begin position="18"/>
        <end position="94"/>
    </location>
</feature>
<dbReference type="EMBL" id="LPUX01000050">
    <property type="protein sequence ID" value="OAP42709.1"/>
    <property type="molecule type" value="Genomic_DNA"/>
</dbReference>
<keyword evidence="3" id="KW-1185">Reference proteome</keyword>
<gene>
    <name evidence="2" type="ORF">AU381_16200</name>
</gene>
<protein>
    <recommendedName>
        <fullName evidence="1">Knr4/Smi1-like domain-containing protein</fullName>
    </recommendedName>
</protein>
<evidence type="ECO:0000313" key="3">
    <source>
        <dbReference type="Proteomes" id="UP000094025"/>
    </source>
</evidence>
<dbReference type="Proteomes" id="UP000094025">
    <property type="component" value="Unassembled WGS sequence"/>
</dbReference>
<sequence length="133" mass="15224">MRDRDDHTTSNLFVPRGEAEIQDFEREFGDVLPSAYLAFLRQIGTGWLTEDITGGDTYDYENSFLSTAAIAEILRRSSVEWSIYPDFIDEDEVPFFSWETIRFWFSGEGTEPLFIILSGGPHLHGTSTNFLRA</sequence>
<dbReference type="RefSeq" id="WP_064240544.1">
    <property type="nucleotide sequence ID" value="NZ_LPUX01000050.1"/>
</dbReference>
<name>A0A178Y558_9HYPH</name>
<proteinExistence type="predicted"/>
<dbReference type="InterPro" id="IPR037883">
    <property type="entry name" value="Knr4/Smi1-like_sf"/>
</dbReference>
<dbReference type="Pfam" id="PF09346">
    <property type="entry name" value="SMI1_KNR4"/>
    <property type="match status" value="1"/>
</dbReference>